<organism evidence="1 2">
    <name type="scientific">Phytophthora cactorum</name>
    <dbReference type="NCBI Taxonomy" id="29920"/>
    <lineage>
        <taxon>Eukaryota</taxon>
        <taxon>Sar</taxon>
        <taxon>Stramenopiles</taxon>
        <taxon>Oomycota</taxon>
        <taxon>Peronosporomycetes</taxon>
        <taxon>Peronosporales</taxon>
        <taxon>Peronosporaceae</taxon>
        <taxon>Phytophthora</taxon>
    </lineage>
</organism>
<protein>
    <submittedName>
        <fullName evidence="1">Uncharacterized protein</fullName>
    </submittedName>
</protein>
<accession>A0A8T1TUZ8</accession>
<comment type="caution">
    <text evidence="1">The sequence shown here is derived from an EMBL/GenBank/DDBJ whole genome shotgun (WGS) entry which is preliminary data.</text>
</comment>
<dbReference type="EMBL" id="JAENGZ010001502">
    <property type="protein sequence ID" value="KAG6947712.1"/>
    <property type="molecule type" value="Genomic_DNA"/>
</dbReference>
<proteinExistence type="predicted"/>
<dbReference type="AlphaFoldDB" id="A0A8T1TUZ8"/>
<evidence type="ECO:0000313" key="2">
    <source>
        <dbReference type="Proteomes" id="UP000688947"/>
    </source>
</evidence>
<evidence type="ECO:0000313" key="1">
    <source>
        <dbReference type="EMBL" id="KAG6947712.1"/>
    </source>
</evidence>
<sequence length="115" mass="13206">MILVSRGLRLPAKENYDTSIESKVDYVEEFLLHKAPRGNDMNFGLVFDVSPQNFYDSLNTDVYTPVKTVVQSKRYKEILNALGVQSDRTPSSSDIWTAPFEHDQHLVHTMRRVCS</sequence>
<name>A0A8T1TUZ8_9STRA</name>
<reference evidence="1" key="1">
    <citation type="submission" date="2021-01" db="EMBL/GenBank/DDBJ databases">
        <title>Phytophthora aleatoria, a newly-described species from Pinus radiata is distinct from Phytophthora cactorum isolates based on comparative genomics.</title>
        <authorList>
            <person name="Mcdougal R."/>
            <person name="Panda P."/>
            <person name="Williams N."/>
            <person name="Studholme D.J."/>
        </authorList>
    </citation>
    <scope>NUCLEOTIDE SEQUENCE</scope>
    <source>
        <strain evidence="1">NZFS 3830</strain>
    </source>
</reference>
<gene>
    <name evidence="1" type="ORF">JG687_00015932</name>
</gene>
<dbReference type="Proteomes" id="UP000688947">
    <property type="component" value="Unassembled WGS sequence"/>
</dbReference>